<name>A0ACD1H901_9EURO</name>
<protein>
    <submittedName>
        <fullName evidence="1">Uncharacterized protein</fullName>
    </submittedName>
</protein>
<evidence type="ECO:0000313" key="1">
    <source>
        <dbReference type="EMBL" id="RAH69959.1"/>
    </source>
</evidence>
<dbReference type="Proteomes" id="UP000249661">
    <property type="component" value="Unassembled WGS sequence"/>
</dbReference>
<organism evidence="1 2">
    <name type="scientific">Aspergillus aculeatinus CBS 121060</name>
    <dbReference type="NCBI Taxonomy" id="1448322"/>
    <lineage>
        <taxon>Eukaryota</taxon>
        <taxon>Fungi</taxon>
        <taxon>Dikarya</taxon>
        <taxon>Ascomycota</taxon>
        <taxon>Pezizomycotina</taxon>
        <taxon>Eurotiomycetes</taxon>
        <taxon>Eurotiomycetidae</taxon>
        <taxon>Eurotiales</taxon>
        <taxon>Aspergillaceae</taxon>
        <taxon>Aspergillus</taxon>
        <taxon>Aspergillus subgen. Circumdati</taxon>
    </lineage>
</organism>
<sequence length="600" mass="67198">MTTLLEKAVFHILFRDKKKKIAHFLRTTTRESLLSELHINLVREVVTSIPPESIFVASSIQDPTHEHPPYWSRKSFQDHLARTHPDTIIPDTAIDVLWSCFCFYAYHPFPISEADDRKVEQPAFERGLLLLSRQGTRLLGTIRDDFGLCWGRLDEPCTCGLRMNRIFRSISRVDRRQSRSDPPTDGFDTFVANDMTDAILAIFPSHPKLHPSPEQVQPLAESLLGGRTGQCAMRAGDFTALLCLVLRLRVPQLTRPDRECHRGFLEEPSADQEELAGVLVRSFRHDQNESLAPEMVLQALDILVCFPCHSADPSADACADQPNLEQSFHRLWATLFPLSLSTERPNLETESSAPDTMDAILRAVSLFIPPFQTHHRSELARRVQAITFHHCYDRNFQGSADSLDLRHILQQATTHDHPTARAYLVLFLGDHAHNSDKVVAGAFFRDLTLATPPTAKETDDKPPPKKDKSAVVARPQLLFQLQPQFSLFRWTGGRTSMPLSSSPEDNSPPGHPAPGHCIGDPDQSRVALEIDADTKQATFLRGTGHAAGTPSGGYEELTRKHARTESGSGDPHERQTTFTVGRVAVFRVEGGPTYAYENPW</sequence>
<keyword evidence="2" id="KW-1185">Reference proteome</keyword>
<reference evidence="1" key="1">
    <citation type="submission" date="2018-02" db="EMBL/GenBank/DDBJ databases">
        <title>The genomes of Aspergillus section Nigri reveals drivers in fungal speciation.</title>
        <authorList>
            <consortium name="DOE Joint Genome Institute"/>
            <person name="Vesth T.C."/>
            <person name="Nybo J."/>
            <person name="Theobald S."/>
            <person name="Brandl J."/>
            <person name="Frisvad J.C."/>
            <person name="Nielsen K.F."/>
            <person name="Lyhne E.K."/>
            <person name="Kogle M.E."/>
            <person name="Kuo A."/>
            <person name="Riley R."/>
            <person name="Clum A."/>
            <person name="Nolan M."/>
            <person name="Lipzen A."/>
            <person name="Salamov A."/>
            <person name="Henrissat B."/>
            <person name="Wiebenga A."/>
            <person name="De vries R.P."/>
            <person name="Grigoriev I.V."/>
            <person name="Mortensen U.H."/>
            <person name="Andersen M.R."/>
            <person name="Baker S.E."/>
        </authorList>
    </citation>
    <scope>NUCLEOTIDE SEQUENCE</scope>
    <source>
        <strain evidence="1">CBS 121060</strain>
    </source>
</reference>
<dbReference type="EMBL" id="KZ824957">
    <property type="protein sequence ID" value="RAH69959.1"/>
    <property type="molecule type" value="Genomic_DNA"/>
</dbReference>
<accession>A0ACD1H901</accession>
<gene>
    <name evidence="1" type="ORF">BO66DRAFT_401655</name>
</gene>
<evidence type="ECO:0000313" key="2">
    <source>
        <dbReference type="Proteomes" id="UP000249661"/>
    </source>
</evidence>
<proteinExistence type="predicted"/>